<dbReference type="PANTHER" id="PTHR47959">
    <property type="entry name" value="ATP-DEPENDENT RNA HELICASE RHLE-RELATED"/>
    <property type="match status" value="1"/>
</dbReference>
<dbReference type="Pfam" id="PF00271">
    <property type="entry name" value="Helicase_C"/>
    <property type="match status" value="1"/>
</dbReference>
<dbReference type="SMART" id="SM00487">
    <property type="entry name" value="DEXDc"/>
    <property type="match status" value="1"/>
</dbReference>
<dbReference type="AlphaFoldDB" id="A1ANS0"/>
<evidence type="ECO:0000259" key="11">
    <source>
        <dbReference type="PROSITE" id="PS51192"/>
    </source>
</evidence>
<dbReference type="STRING" id="338966.Ppro_1374"/>
<dbReference type="RefSeq" id="WP_011735283.1">
    <property type="nucleotide sequence ID" value="NC_008609.1"/>
</dbReference>
<dbReference type="PROSITE" id="PS51192">
    <property type="entry name" value="HELICASE_ATP_BIND_1"/>
    <property type="match status" value="1"/>
</dbReference>
<dbReference type="GO" id="GO:0005829">
    <property type="term" value="C:cytosol"/>
    <property type="evidence" value="ECO:0007669"/>
    <property type="project" value="TreeGrafter"/>
</dbReference>
<dbReference type="InterPro" id="IPR011545">
    <property type="entry name" value="DEAD/DEAH_box_helicase_dom"/>
</dbReference>
<dbReference type="GO" id="GO:0005524">
    <property type="term" value="F:ATP binding"/>
    <property type="evidence" value="ECO:0007669"/>
    <property type="project" value="UniProtKB-KW"/>
</dbReference>
<dbReference type="eggNOG" id="COG0513">
    <property type="taxonomic scope" value="Bacteria"/>
</dbReference>
<dbReference type="InterPro" id="IPR027417">
    <property type="entry name" value="P-loop_NTPase"/>
</dbReference>
<keyword evidence="3 9" id="KW-0378">Hydrolase</keyword>
<gene>
    <name evidence="14" type="ordered locus">Ppro_1374</name>
</gene>
<dbReference type="KEGG" id="ppd:Ppro_1374"/>
<dbReference type="CDD" id="cd00268">
    <property type="entry name" value="DEADc"/>
    <property type="match status" value="1"/>
</dbReference>
<keyword evidence="6" id="KW-0694">RNA-binding</keyword>
<dbReference type="PROSITE" id="PS51195">
    <property type="entry name" value="Q_MOTIF"/>
    <property type="match status" value="1"/>
</dbReference>
<dbReference type="GO" id="GO:0003723">
    <property type="term" value="F:RNA binding"/>
    <property type="evidence" value="ECO:0007669"/>
    <property type="project" value="UniProtKB-KW"/>
</dbReference>
<keyword evidence="5 9" id="KW-0067">ATP-binding</keyword>
<dbReference type="InterPro" id="IPR014001">
    <property type="entry name" value="Helicase_ATP-bd"/>
</dbReference>
<keyword evidence="2 9" id="KW-0547">Nucleotide-binding</keyword>
<evidence type="ECO:0000256" key="5">
    <source>
        <dbReference type="ARBA" id="ARBA00022840"/>
    </source>
</evidence>
<dbReference type="Gene3D" id="3.40.50.300">
    <property type="entry name" value="P-loop containing nucleotide triphosphate hydrolases"/>
    <property type="match status" value="2"/>
</dbReference>
<evidence type="ECO:0000256" key="8">
    <source>
        <dbReference type="PROSITE-ProRule" id="PRU00552"/>
    </source>
</evidence>
<evidence type="ECO:0000256" key="9">
    <source>
        <dbReference type="RuleBase" id="RU000492"/>
    </source>
</evidence>
<comment type="similarity">
    <text evidence="7 9">Belongs to the DEAD box helicase family.</text>
</comment>
<evidence type="ECO:0000256" key="2">
    <source>
        <dbReference type="ARBA" id="ARBA00022741"/>
    </source>
</evidence>
<evidence type="ECO:0000256" key="1">
    <source>
        <dbReference type="ARBA" id="ARBA00022490"/>
    </source>
</evidence>
<keyword evidence="15" id="KW-1185">Reference proteome</keyword>
<dbReference type="InterPro" id="IPR014014">
    <property type="entry name" value="RNA_helicase_DEAD_Q_motif"/>
</dbReference>
<feature type="region of interest" description="Disordered" evidence="10">
    <location>
        <begin position="390"/>
        <end position="475"/>
    </location>
</feature>
<reference evidence="14 15" key="1">
    <citation type="submission" date="2006-10" db="EMBL/GenBank/DDBJ databases">
        <title>Complete sequence of chromosome of Pelobacter propionicus DSM 2379.</title>
        <authorList>
            <consortium name="US DOE Joint Genome Institute"/>
            <person name="Copeland A."/>
            <person name="Lucas S."/>
            <person name="Lapidus A."/>
            <person name="Barry K."/>
            <person name="Detter J.C."/>
            <person name="Glavina del Rio T."/>
            <person name="Hammon N."/>
            <person name="Israni S."/>
            <person name="Dalin E."/>
            <person name="Tice H."/>
            <person name="Pitluck S."/>
            <person name="Saunders E."/>
            <person name="Brettin T."/>
            <person name="Bruce D."/>
            <person name="Han C."/>
            <person name="Tapia R."/>
            <person name="Schmutz J."/>
            <person name="Larimer F."/>
            <person name="Land M."/>
            <person name="Hauser L."/>
            <person name="Kyrpides N."/>
            <person name="Kim E."/>
            <person name="Lovley D."/>
            <person name="Richardson P."/>
        </authorList>
    </citation>
    <scope>NUCLEOTIDE SEQUENCE [LARGE SCALE GENOMIC DNA]</scope>
    <source>
        <strain evidence="15">DSM 2379 / NBRC 103807 / OttBd1</strain>
    </source>
</reference>
<protein>
    <submittedName>
        <fullName evidence="14">DEAD/DEAH box helicase domain protein</fullName>
    </submittedName>
</protein>
<dbReference type="Pfam" id="PF00270">
    <property type="entry name" value="DEAD"/>
    <property type="match status" value="1"/>
</dbReference>
<dbReference type="InterPro" id="IPR000629">
    <property type="entry name" value="RNA-helicase_DEAD-box_CS"/>
</dbReference>
<evidence type="ECO:0000256" key="6">
    <source>
        <dbReference type="ARBA" id="ARBA00022884"/>
    </source>
</evidence>
<evidence type="ECO:0000259" key="13">
    <source>
        <dbReference type="PROSITE" id="PS51195"/>
    </source>
</evidence>
<evidence type="ECO:0000259" key="12">
    <source>
        <dbReference type="PROSITE" id="PS51194"/>
    </source>
</evidence>
<name>A1ANS0_PELPD</name>
<dbReference type="InterPro" id="IPR050079">
    <property type="entry name" value="DEAD_box_RNA_helicase"/>
</dbReference>
<dbReference type="PANTHER" id="PTHR47959:SF10">
    <property type="entry name" value="ATP-DEPENDENT RNA HELICASE RHLB"/>
    <property type="match status" value="1"/>
</dbReference>
<dbReference type="CDD" id="cd18787">
    <property type="entry name" value="SF2_C_DEAD"/>
    <property type="match status" value="1"/>
</dbReference>
<evidence type="ECO:0000256" key="4">
    <source>
        <dbReference type="ARBA" id="ARBA00022806"/>
    </source>
</evidence>
<proteinExistence type="inferred from homology"/>
<keyword evidence="1" id="KW-0963">Cytoplasm</keyword>
<dbReference type="EMBL" id="CP000482">
    <property type="protein sequence ID" value="ABK98990.1"/>
    <property type="molecule type" value="Genomic_DNA"/>
</dbReference>
<feature type="domain" description="Helicase ATP-binding" evidence="11">
    <location>
        <begin position="32"/>
        <end position="209"/>
    </location>
</feature>
<evidence type="ECO:0000256" key="3">
    <source>
        <dbReference type="ARBA" id="ARBA00022801"/>
    </source>
</evidence>
<evidence type="ECO:0000256" key="7">
    <source>
        <dbReference type="ARBA" id="ARBA00038437"/>
    </source>
</evidence>
<dbReference type="SMART" id="SM00490">
    <property type="entry name" value="HELICc"/>
    <property type="match status" value="1"/>
</dbReference>
<dbReference type="GO" id="GO:0016787">
    <property type="term" value="F:hydrolase activity"/>
    <property type="evidence" value="ECO:0007669"/>
    <property type="project" value="UniProtKB-KW"/>
</dbReference>
<sequence>MKFSELPLPEPLQNGLADAGFVDCTPIQERTLPISLSGKDVAGQAQTGTGKTAAFLVTLFTRLLKDSPPEGTHHPRALILAPTRELVVQIEQDAQLLGRQCGLTIQAIYGGVDYMKQRDALREGADVIIGTPGRLIDYLKQKVYSLKQIEMLVIDEADRMFDMGFIADLRFILRRLPPFDKRQNLMFSATLNQRVMELAYEFMNMPEKVSVTPEKMTAENVEQVIYHASRKEKFPLLLGLLRRDGMERTMIFINTKREGEYLHDRLNANGFPCRLISGDVDQKKRLRILEQFKSGELPILIATDVASRGLHIDGVTHVVNYDLPQDCEDYVHRIGRTARAGAQGKAISLADEDGALYLEAIEEYIKAKIPCEWAEDELFVTDFKRVARPKRAPLPSRGKEARPERGKTSSRQKRTPSGKGSETAAAAAPRQQPATSQGAGADEAAPAKKRRRRRKTKPSGEGQEQQPAPEAATTE</sequence>
<accession>A1ANS0</accession>
<feature type="domain" description="Helicase C-terminal" evidence="12">
    <location>
        <begin position="220"/>
        <end position="384"/>
    </location>
</feature>
<keyword evidence="4 9" id="KW-0347">Helicase</keyword>
<feature type="short sequence motif" description="Q motif" evidence="8">
    <location>
        <begin position="1"/>
        <end position="29"/>
    </location>
</feature>
<dbReference type="PROSITE" id="PS00039">
    <property type="entry name" value="DEAD_ATP_HELICASE"/>
    <property type="match status" value="1"/>
</dbReference>
<evidence type="ECO:0000313" key="14">
    <source>
        <dbReference type="EMBL" id="ABK98990.1"/>
    </source>
</evidence>
<dbReference type="SUPFAM" id="SSF52540">
    <property type="entry name" value="P-loop containing nucleoside triphosphate hydrolases"/>
    <property type="match status" value="1"/>
</dbReference>
<dbReference type="InterPro" id="IPR023554">
    <property type="entry name" value="RNA_helicase_ATP-dep_RhlB"/>
</dbReference>
<feature type="compositionally biased region" description="Low complexity" evidence="10">
    <location>
        <begin position="424"/>
        <end position="434"/>
    </location>
</feature>
<dbReference type="InterPro" id="IPR044742">
    <property type="entry name" value="DEAD/DEAH_RhlB"/>
</dbReference>
<dbReference type="GO" id="GO:0003724">
    <property type="term" value="F:RNA helicase activity"/>
    <property type="evidence" value="ECO:0007669"/>
    <property type="project" value="InterPro"/>
</dbReference>
<feature type="compositionally biased region" description="Basic residues" evidence="10">
    <location>
        <begin position="447"/>
        <end position="457"/>
    </location>
</feature>
<dbReference type="InterPro" id="IPR001650">
    <property type="entry name" value="Helicase_C-like"/>
</dbReference>
<dbReference type="HAMAP" id="MF_00661">
    <property type="entry name" value="DEAD_helicase_RhlB"/>
    <property type="match status" value="1"/>
</dbReference>
<evidence type="ECO:0000256" key="10">
    <source>
        <dbReference type="SAM" id="MobiDB-lite"/>
    </source>
</evidence>
<dbReference type="PROSITE" id="PS51194">
    <property type="entry name" value="HELICASE_CTER"/>
    <property type="match status" value="1"/>
</dbReference>
<dbReference type="HOGENOM" id="CLU_003041_28_4_7"/>
<evidence type="ECO:0000313" key="15">
    <source>
        <dbReference type="Proteomes" id="UP000006732"/>
    </source>
</evidence>
<organism evidence="14 15">
    <name type="scientific">Pelobacter propionicus (strain DSM 2379 / NBRC 103807 / OttBd1)</name>
    <dbReference type="NCBI Taxonomy" id="338966"/>
    <lineage>
        <taxon>Bacteria</taxon>
        <taxon>Pseudomonadati</taxon>
        <taxon>Thermodesulfobacteriota</taxon>
        <taxon>Desulfuromonadia</taxon>
        <taxon>Desulfuromonadales</taxon>
        <taxon>Desulfuromonadaceae</taxon>
        <taxon>Pelobacter</taxon>
    </lineage>
</organism>
<dbReference type="Proteomes" id="UP000006732">
    <property type="component" value="Chromosome"/>
</dbReference>
<dbReference type="OrthoDB" id="9805696at2"/>
<feature type="compositionally biased region" description="Basic and acidic residues" evidence="10">
    <location>
        <begin position="397"/>
        <end position="407"/>
    </location>
</feature>
<feature type="domain" description="DEAD-box RNA helicase Q" evidence="13">
    <location>
        <begin position="1"/>
        <end position="29"/>
    </location>
</feature>